<evidence type="ECO:0000256" key="2">
    <source>
        <dbReference type="ARBA" id="ARBA00012513"/>
    </source>
</evidence>
<comment type="catalytic activity">
    <reaction evidence="12">
        <text>L-threonyl-[protein] + ATP = O-phospho-L-threonyl-[protein] + ADP + H(+)</text>
        <dbReference type="Rhea" id="RHEA:46608"/>
        <dbReference type="Rhea" id="RHEA-COMP:11060"/>
        <dbReference type="Rhea" id="RHEA-COMP:11605"/>
        <dbReference type="ChEBI" id="CHEBI:15378"/>
        <dbReference type="ChEBI" id="CHEBI:30013"/>
        <dbReference type="ChEBI" id="CHEBI:30616"/>
        <dbReference type="ChEBI" id="CHEBI:61977"/>
        <dbReference type="ChEBI" id="CHEBI:456216"/>
        <dbReference type="EC" id="2.7.11.1"/>
    </reaction>
</comment>
<name>A0A2P6P4F9_ROSCH</name>
<evidence type="ECO:0000256" key="15">
    <source>
        <dbReference type="RuleBase" id="RU000304"/>
    </source>
</evidence>
<dbReference type="Proteomes" id="UP000238479">
    <property type="component" value="Chromosome 7"/>
</dbReference>
<evidence type="ECO:0000256" key="11">
    <source>
        <dbReference type="ARBA" id="ARBA00023136"/>
    </source>
</evidence>
<dbReference type="GO" id="GO:0004674">
    <property type="term" value="F:protein serine/threonine kinase activity"/>
    <property type="evidence" value="ECO:0007669"/>
    <property type="project" value="UniProtKB-KW"/>
</dbReference>
<comment type="similarity">
    <text evidence="15">Belongs to the protein kinase superfamily.</text>
</comment>
<comment type="caution">
    <text evidence="18">The sequence shown here is derived from an EMBL/GenBank/DDBJ whole genome shotgun (WGS) entry which is preliminary data.</text>
</comment>
<gene>
    <name evidence="18" type="ORF">RchiOBHm_Chr7g0188181</name>
</gene>
<dbReference type="InterPro" id="IPR017441">
    <property type="entry name" value="Protein_kinase_ATP_BS"/>
</dbReference>
<sequence length="472" mass="52329">MAKSSRRKLVREEEQGAQILYSTSSSSSPHGFLPVCGCRTAIFTLSLLFSSLFFTFSEASRPIITDSSPSSSPTNPPTLPLKTHQGIHVDPKIVTLLITFSALLTSLIVIMALFKCFGFKLKRNQNRVGTAMEITNPETVDEDVNKKSENCVRKFSWDEIARFTNNFLKVIGSGGYSTVYLAQSPDSGHGFWAIKIHNGSERLNQVFKQELDILLRLGHQSIVKLLGYCDDREEGALIFEYVANGNLQEKLHGEEQSVLPWKNRMLIAYQIAQAIEYLHEKCDLQIVHMDIKASNVLLDKGLNSKLCDFGSAKMGFSSTVQPPSTATKKQLMMGSPGYTDPHYMRTGIASKKNDVYSFGVLLLELVTGMEAFCSEKGQLLTSVVGPRLMDGRAIEEEEVAGMVDRRLGSAGGFDVEEARTVLSLAATCLRQSPTLRPSVTQILRTITDRISSIAFILEEEEESRHKSVKSHT</sequence>
<keyword evidence="8" id="KW-0418">Kinase</keyword>
<dbReference type="EC" id="2.7.11.1" evidence="2"/>
<feature type="binding site" evidence="14">
    <location>
        <position position="195"/>
    </location>
    <ligand>
        <name>ATP</name>
        <dbReference type="ChEBI" id="CHEBI:30616"/>
    </ligand>
</feature>
<evidence type="ECO:0000256" key="13">
    <source>
        <dbReference type="ARBA" id="ARBA00048679"/>
    </source>
</evidence>
<dbReference type="Gramene" id="PRQ16803">
    <property type="protein sequence ID" value="PRQ16803"/>
    <property type="gene ID" value="RchiOBHm_Chr7g0188181"/>
</dbReference>
<protein>
    <recommendedName>
        <fullName evidence="2">non-specific serine/threonine protein kinase</fullName>
        <ecNumber evidence="2">2.7.11.1</ecNumber>
    </recommendedName>
</protein>
<evidence type="ECO:0000256" key="8">
    <source>
        <dbReference type="ARBA" id="ARBA00022777"/>
    </source>
</evidence>
<evidence type="ECO:0000256" key="9">
    <source>
        <dbReference type="ARBA" id="ARBA00022840"/>
    </source>
</evidence>
<keyword evidence="5 18" id="KW-0808">Transferase</keyword>
<comment type="subcellular location">
    <subcellularLocation>
        <location evidence="1">Cell membrane</location>
        <topology evidence="1">Single-pass membrane protein</topology>
    </subcellularLocation>
</comment>
<evidence type="ECO:0000256" key="12">
    <source>
        <dbReference type="ARBA" id="ARBA00047899"/>
    </source>
</evidence>
<evidence type="ECO:0000256" key="1">
    <source>
        <dbReference type="ARBA" id="ARBA00004162"/>
    </source>
</evidence>
<evidence type="ECO:0000256" key="7">
    <source>
        <dbReference type="ARBA" id="ARBA00022741"/>
    </source>
</evidence>
<dbReference type="InterPro" id="IPR047117">
    <property type="entry name" value="PERK1-13-like"/>
</dbReference>
<dbReference type="InterPro" id="IPR008271">
    <property type="entry name" value="Ser/Thr_kinase_AS"/>
</dbReference>
<keyword evidence="19" id="KW-1185">Reference proteome</keyword>
<keyword evidence="10 16" id="KW-1133">Transmembrane helix</keyword>
<dbReference type="OMA" id="LQIVHMD"/>
<organism evidence="18 19">
    <name type="scientific">Rosa chinensis</name>
    <name type="common">China rose</name>
    <dbReference type="NCBI Taxonomy" id="74649"/>
    <lineage>
        <taxon>Eukaryota</taxon>
        <taxon>Viridiplantae</taxon>
        <taxon>Streptophyta</taxon>
        <taxon>Embryophyta</taxon>
        <taxon>Tracheophyta</taxon>
        <taxon>Spermatophyta</taxon>
        <taxon>Magnoliopsida</taxon>
        <taxon>eudicotyledons</taxon>
        <taxon>Gunneridae</taxon>
        <taxon>Pentapetalae</taxon>
        <taxon>rosids</taxon>
        <taxon>fabids</taxon>
        <taxon>Rosales</taxon>
        <taxon>Rosaceae</taxon>
        <taxon>Rosoideae</taxon>
        <taxon>Rosoideae incertae sedis</taxon>
        <taxon>Rosa</taxon>
    </lineage>
</organism>
<evidence type="ECO:0000313" key="18">
    <source>
        <dbReference type="EMBL" id="PRQ16803.1"/>
    </source>
</evidence>
<dbReference type="SMART" id="SM00220">
    <property type="entry name" value="S_TKc"/>
    <property type="match status" value="1"/>
</dbReference>
<dbReference type="SUPFAM" id="SSF56112">
    <property type="entry name" value="Protein kinase-like (PK-like)"/>
    <property type="match status" value="1"/>
</dbReference>
<evidence type="ECO:0000256" key="14">
    <source>
        <dbReference type="PROSITE-ProRule" id="PRU10141"/>
    </source>
</evidence>
<evidence type="ECO:0000256" key="3">
    <source>
        <dbReference type="ARBA" id="ARBA00022475"/>
    </source>
</evidence>
<accession>A0A2P6P4F9</accession>
<keyword evidence="11 16" id="KW-0472">Membrane</keyword>
<keyword evidence="3" id="KW-1003">Cell membrane</keyword>
<dbReference type="FunFam" id="1.10.510.10:FF:001023">
    <property type="entry name" value="Os07g0541700 protein"/>
    <property type="match status" value="1"/>
</dbReference>
<keyword evidence="7 14" id="KW-0547">Nucleotide-binding</keyword>
<dbReference type="EMBL" id="PDCK01000045">
    <property type="protein sequence ID" value="PRQ16803.1"/>
    <property type="molecule type" value="Genomic_DNA"/>
</dbReference>
<feature type="domain" description="Protein kinase" evidence="17">
    <location>
        <begin position="165"/>
        <end position="456"/>
    </location>
</feature>
<dbReference type="GO" id="GO:0005524">
    <property type="term" value="F:ATP binding"/>
    <property type="evidence" value="ECO:0007669"/>
    <property type="project" value="UniProtKB-UniRule"/>
</dbReference>
<keyword evidence="9 14" id="KW-0067">ATP-binding</keyword>
<dbReference type="Gene3D" id="3.30.200.20">
    <property type="entry name" value="Phosphorylase Kinase, domain 1"/>
    <property type="match status" value="1"/>
</dbReference>
<dbReference type="PROSITE" id="PS00108">
    <property type="entry name" value="PROTEIN_KINASE_ST"/>
    <property type="match status" value="1"/>
</dbReference>
<dbReference type="PANTHER" id="PTHR47982">
    <property type="entry name" value="PROLINE-RICH RECEPTOR-LIKE PROTEIN KINASE PERK4"/>
    <property type="match status" value="1"/>
</dbReference>
<evidence type="ECO:0000256" key="6">
    <source>
        <dbReference type="ARBA" id="ARBA00022692"/>
    </source>
</evidence>
<dbReference type="GO" id="GO:0005886">
    <property type="term" value="C:plasma membrane"/>
    <property type="evidence" value="ECO:0007669"/>
    <property type="project" value="UniProtKB-SubCell"/>
</dbReference>
<evidence type="ECO:0000259" key="17">
    <source>
        <dbReference type="PROSITE" id="PS50011"/>
    </source>
</evidence>
<dbReference type="Pfam" id="PF00069">
    <property type="entry name" value="Pkinase"/>
    <property type="match status" value="1"/>
</dbReference>
<dbReference type="Gene3D" id="1.10.510.10">
    <property type="entry name" value="Transferase(Phosphotransferase) domain 1"/>
    <property type="match status" value="1"/>
</dbReference>
<evidence type="ECO:0000256" key="10">
    <source>
        <dbReference type="ARBA" id="ARBA00022989"/>
    </source>
</evidence>
<evidence type="ECO:0000256" key="16">
    <source>
        <dbReference type="SAM" id="Phobius"/>
    </source>
</evidence>
<comment type="catalytic activity">
    <reaction evidence="13">
        <text>L-seryl-[protein] + ATP = O-phospho-L-seryl-[protein] + ADP + H(+)</text>
        <dbReference type="Rhea" id="RHEA:17989"/>
        <dbReference type="Rhea" id="RHEA-COMP:9863"/>
        <dbReference type="Rhea" id="RHEA-COMP:11604"/>
        <dbReference type="ChEBI" id="CHEBI:15378"/>
        <dbReference type="ChEBI" id="CHEBI:29999"/>
        <dbReference type="ChEBI" id="CHEBI:30616"/>
        <dbReference type="ChEBI" id="CHEBI:83421"/>
        <dbReference type="ChEBI" id="CHEBI:456216"/>
        <dbReference type="EC" id="2.7.11.1"/>
    </reaction>
</comment>
<evidence type="ECO:0000313" key="19">
    <source>
        <dbReference type="Proteomes" id="UP000238479"/>
    </source>
</evidence>
<keyword evidence="4 15" id="KW-0723">Serine/threonine-protein kinase</keyword>
<dbReference type="OrthoDB" id="339325at2759"/>
<evidence type="ECO:0000256" key="5">
    <source>
        <dbReference type="ARBA" id="ARBA00022679"/>
    </source>
</evidence>
<proteinExistence type="inferred from homology"/>
<dbReference type="AlphaFoldDB" id="A0A2P6P4F9"/>
<dbReference type="InterPro" id="IPR000719">
    <property type="entry name" value="Prot_kinase_dom"/>
</dbReference>
<evidence type="ECO:0000256" key="4">
    <source>
        <dbReference type="ARBA" id="ARBA00022527"/>
    </source>
</evidence>
<dbReference type="PROSITE" id="PS50011">
    <property type="entry name" value="PROTEIN_KINASE_DOM"/>
    <property type="match status" value="1"/>
</dbReference>
<dbReference type="PANTHER" id="PTHR47982:SF11">
    <property type="entry name" value="PROTEIN KINASE DOMAIN-CONTAINING PROTEIN"/>
    <property type="match status" value="1"/>
</dbReference>
<reference evidence="18 19" key="1">
    <citation type="journal article" date="2018" name="Nat. Genet.">
        <title>The Rosa genome provides new insights in the design of modern roses.</title>
        <authorList>
            <person name="Bendahmane M."/>
        </authorList>
    </citation>
    <scope>NUCLEOTIDE SEQUENCE [LARGE SCALE GENOMIC DNA]</scope>
    <source>
        <strain evidence="19">cv. Old Blush</strain>
    </source>
</reference>
<dbReference type="PROSITE" id="PS00107">
    <property type="entry name" value="PROTEIN_KINASE_ATP"/>
    <property type="match status" value="1"/>
</dbReference>
<feature type="transmembrane region" description="Helical" evidence="16">
    <location>
        <begin position="93"/>
        <end position="114"/>
    </location>
</feature>
<dbReference type="InterPro" id="IPR011009">
    <property type="entry name" value="Kinase-like_dom_sf"/>
</dbReference>
<keyword evidence="6 16" id="KW-0812">Transmembrane</keyword>